<gene>
    <name evidence="3" type="ORF">XD72_0581</name>
    <name evidence="4" type="ORF">XE07_1253</name>
</gene>
<dbReference type="Proteomes" id="UP000057043">
    <property type="component" value="Unassembled WGS sequence"/>
</dbReference>
<dbReference type="SUPFAM" id="SSF52540">
    <property type="entry name" value="P-loop containing nucleoside triphosphate hydrolases"/>
    <property type="match status" value="1"/>
</dbReference>
<dbReference type="PATRIC" id="fig|301375.6.peg.181"/>
<dbReference type="InterPro" id="IPR059117">
    <property type="entry name" value="APS_kinase_dom"/>
</dbReference>
<dbReference type="Gene3D" id="3.40.50.300">
    <property type="entry name" value="P-loop containing nucleotide triphosphate hydrolases"/>
    <property type="match status" value="1"/>
</dbReference>
<dbReference type="GO" id="GO:0005737">
    <property type="term" value="C:cytoplasm"/>
    <property type="evidence" value="ECO:0007669"/>
    <property type="project" value="TreeGrafter"/>
</dbReference>
<dbReference type="PANTHER" id="PTHR42700">
    <property type="entry name" value="SULFATE ADENYLYLTRANSFERASE"/>
    <property type="match status" value="1"/>
</dbReference>
<dbReference type="EMBL" id="LGFT01000009">
    <property type="protein sequence ID" value="KUK45054.1"/>
    <property type="molecule type" value="Genomic_DNA"/>
</dbReference>
<protein>
    <submittedName>
        <fullName evidence="3">Adenylylsulfate kinase</fullName>
    </submittedName>
</protein>
<feature type="domain" description="APS kinase" evidence="2">
    <location>
        <begin position="2"/>
        <end position="156"/>
    </location>
</feature>
<dbReference type="GO" id="GO:0019379">
    <property type="term" value="P:sulfate assimilation, phosphoadenylyl sulfate reduction by phosphoadenylyl-sulfate reductase (thioredoxin)"/>
    <property type="evidence" value="ECO:0007669"/>
    <property type="project" value="TreeGrafter"/>
</dbReference>
<dbReference type="CDD" id="cd02027">
    <property type="entry name" value="APSK"/>
    <property type="match status" value="1"/>
</dbReference>
<organism evidence="3 6">
    <name type="scientific">Methanothrix harundinacea</name>
    <dbReference type="NCBI Taxonomy" id="301375"/>
    <lineage>
        <taxon>Archaea</taxon>
        <taxon>Methanobacteriati</taxon>
        <taxon>Methanobacteriota</taxon>
        <taxon>Stenosarchaea group</taxon>
        <taxon>Methanomicrobia</taxon>
        <taxon>Methanotrichales</taxon>
        <taxon>Methanotrichaceae</taxon>
        <taxon>Methanothrix</taxon>
    </lineage>
</organism>
<evidence type="ECO:0000313" key="5">
    <source>
        <dbReference type="Proteomes" id="UP000053961"/>
    </source>
</evidence>
<keyword evidence="1" id="KW-0808">Transferase</keyword>
<dbReference type="PANTHER" id="PTHR42700:SF1">
    <property type="entry name" value="SULFATE ADENYLYLTRANSFERASE"/>
    <property type="match status" value="1"/>
</dbReference>
<dbReference type="AlphaFoldDB" id="A0A101FVA3"/>
<dbReference type="InterPro" id="IPR050512">
    <property type="entry name" value="Sulf_AdTrans/APS_kinase"/>
</dbReference>
<evidence type="ECO:0000313" key="3">
    <source>
        <dbReference type="EMBL" id="KUK45054.1"/>
    </source>
</evidence>
<dbReference type="GO" id="GO:0004781">
    <property type="term" value="F:sulfate adenylyltransferase (ATP) activity"/>
    <property type="evidence" value="ECO:0007669"/>
    <property type="project" value="TreeGrafter"/>
</dbReference>
<reference evidence="5 6" key="2">
    <citation type="journal article" date="2015" name="MBio">
        <title>Genome-Resolved Metagenomic Analysis Reveals Roles for Candidate Phyla and Other Microbial Community Members in Biogeochemical Transformations in Oil Reservoirs.</title>
        <authorList>
            <person name="Hu P."/>
            <person name="Tom L."/>
            <person name="Singh A."/>
            <person name="Thomas B.C."/>
            <person name="Baker B.J."/>
            <person name="Piceno Y.M."/>
            <person name="Andersen G.L."/>
            <person name="Banfield J.F."/>
        </authorList>
    </citation>
    <scope>NUCLEOTIDE SEQUENCE [LARGE SCALE GENOMIC DNA]</scope>
    <source>
        <strain evidence="3">57_489</strain>
    </source>
</reference>
<dbReference type="GO" id="GO:0004020">
    <property type="term" value="F:adenylylsulfate kinase activity"/>
    <property type="evidence" value="ECO:0007669"/>
    <property type="project" value="InterPro"/>
</dbReference>
<evidence type="ECO:0000313" key="4">
    <source>
        <dbReference type="EMBL" id="KUK96227.1"/>
    </source>
</evidence>
<dbReference type="Proteomes" id="UP000053961">
    <property type="component" value="Unassembled WGS sequence"/>
</dbReference>
<dbReference type="EMBL" id="LGHB01000017">
    <property type="protein sequence ID" value="KUK96227.1"/>
    <property type="molecule type" value="Genomic_DNA"/>
</dbReference>
<evidence type="ECO:0000313" key="6">
    <source>
        <dbReference type="Proteomes" id="UP000057043"/>
    </source>
</evidence>
<reference evidence="4" key="1">
    <citation type="journal article" date="2015" name="MBio">
        <title>Genome-resolved metagenomic analysis reveals roles for candidate phyla and other microbial community members in biogeochemical transformations in oil reservoirs.</title>
        <authorList>
            <person name="Hu P."/>
            <person name="Tom L."/>
            <person name="Singh A."/>
            <person name="Thomas B.C."/>
            <person name="Baker B.J."/>
            <person name="Piceno Y.M."/>
            <person name="Andersen G.L."/>
            <person name="Banfield J.F."/>
        </authorList>
    </citation>
    <scope>NUCLEOTIDE SEQUENCE [LARGE SCALE GENOMIC DNA]</scope>
    <source>
        <strain evidence="4">56_747</strain>
    </source>
</reference>
<dbReference type="GO" id="GO:0010134">
    <property type="term" value="P:sulfate assimilation via adenylyl sulfate reduction"/>
    <property type="evidence" value="ECO:0007669"/>
    <property type="project" value="TreeGrafter"/>
</dbReference>
<dbReference type="InterPro" id="IPR027417">
    <property type="entry name" value="P-loop_NTPase"/>
</dbReference>
<proteinExistence type="predicted"/>
<name>A0A101FVA3_9EURY</name>
<dbReference type="GO" id="GO:0005524">
    <property type="term" value="F:ATP binding"/>
    <property type="evidence" value="ECO:0007669"/>
    <property type="project" value="InterPro"/>
</dbReference>
<dbReference type="Pfam" id="PF01583">
    <property type="entry name" value="APS_kinase"/>
    <property type="match status" value="1"/>
</dbReference>
<accession>A0A101FVA3</accession>
<evidence type="ECO:0000256" key="1">
    <source>
        <dbReference type="ARBA" id="ARBA00022679"/>
    </source>
</evidence>
<evidence type="ECO:0000259" key="2">
    <source>
        <dbReference type="Pfam" id="PF01583"/>
    </source>
</evidence>
<keyword evidence="3" id="KW-0418">Kinase</keyword>
<sequence length="181" mass="20351">MSWVVWFTGLPGCGKTTIAQGVKARLRDRGIYVKVLELDEIRRVITPKPTYTDEEREVVYSSLAYMAKLLSEAGANVIVDATANRRRYRDRARELIPNFAEVYVEASLSACIERERGRKAVYSPQGIYSKAGEEDATVPGINVAYEEPINPEVVVDAERHDPDQNADVVTNWIIETFENLG</sequence>
<comment type="caution">
    <text evidence="3">The sequence shown here is derived from an EMBL/GenBank/DDBJ whole genome shotgun (WGS) entry which is preliminary data.</text>
</comment>